<dbReference type="Pfam" id="PF02033">
    <property type="entry name" value="RBFA"/>
    <property type="match status" value="1"/>
</dbReference>
<evidence type="ECO:0000256" key="3">
    <source>
        <dbReference type="SAM" id="MobiDB-lite"/>
    </source>
</evidence>
<dbReference type="GO" id="GO:0030490">
    <property type="term" value="P:maturation of SSU-rRNA"/>
    <property type="evidence" value="ECO:0007669"/>
    <property type="project" value="UniProtKB-UniRule"/>
</dbReference>
<dbReference type="InterPro" id="IPR023799">
    <property type="entry name" value="RbfA_dom_sf"/>
</dbReference>
<organism evidence="4 5">
    <name type="scientific">Iodidimonas nitroreducens</name>
    <dbReference type="NCBI Taxonomy" id="1236968"/>
    <lineage>
        <taxon>Bacteria</taxon>
        <taxon>Pseudomonadati</taxon>
        <taxon>Pseudomonadota</taxon>
        <taxon>Alphaproteobacteria</taxon>
        <taxon>Iodidimonadales</taxon>
        <taxon>Iodidimonadaceae</taxon>
        <taxon>Iodidimonas</taxon>
    </lineage>
</organism>
<proteinExistence type="inferred from homology"/>
<sequence>MRAREGGRSVRLLRVGETIRHALSGILSRDELADPDLSGRTLTVSAVEVSPDMRHADVFVVPLLGAHADEVMRGLGRSASHLRALLARQVSFKYLPQLHFKLDESFSEGDRIEALLRSEKVSQDLASHPDDDSDDDRPVDGEDA</sequence>
<dbReference type="Gene3D" id="3.30.300.20">
    <property type="match status" value="1"/>
</dbReference>
<name>A0A5A7N442_9PROT</name>
<dbReference type="NCBIfam" id="TIGR00082">
    <property type="entry name" value="rbfA"/>
    <property type="match status" value="1"/>
</dbReference>
<comment type="function">
    <text evidence="2">One of several proteins that assist in the late maturation steps of the functional core of the 30S ribosomal subunit. Associates with free 30S ribosomal subunits (but not with 30S subunits that are part of 70S ribosomes or polysomes). Required for efficient processing of 16S rRNA. May interact with the 5'-terminal helix region of 16S rRNA.</text>
</comment>
<dbReference type="AlphaFoldDB" id="A0A5A7N442"/>
<evidence type="ECO:0000256" key="2">
    <source>
        <dbReference type="HAMAP-Rule" id="MF_00003"/>
    </source>
</evidence>
<comment type="caution">
    <text evidence="4">The sequence shown here is derived from an EMBL/GenBank/DDBJ whole genome shotgun (WGS) entry which is preliminary data.</text>
</comment>
<keyword evidence="5" id="KW-1185">Reference proteome</keyword>
<evidence type="ECO:0000313" key="4">
    <source>
        <dbReference type="EMBL" id="GER02524.1"/>
    </source>
</evidence>
<dbReference type="SUPFAM" id="SSF89919">
    <property type="entry name" value="Ribosome-binding factor A, RbfA"/>
    <property type="match status" value="1"/>
</dbReference>
<keyword evidence="1 2" id="KW-0690">Ribosome biogenesis</keyword>
<dbReference type="InterPro" id="IPR000238">
    <property type="entry name" value="RbfA"/>
</dbReference>
<gene>
    <name evidence="2 4" type="primary">rbfA</name>
    <name evidence="4" type="ORF">JCM17846_02060</name>
</gene>
<dbReference type="RefSeq" id="WP_042088422.1">
    <property type="nucleotide sequence ID" value="NZ_BKCN01000001.1"/>
</dbReference>
<comment type="subunit">
    <text evidence="2">Monomer. Binds 30S ribosomal subunits, but not 50S ribosomal subunits or 70S ribosomes.</text>
</comment>
<dbReference type="NCBIfam" id="NF001802">
    <property type="entry name" value="PRK00521.2-5"/>
    <property type="match status" value="1"/>
</dbReference>
<dbReference type="EMBL" id="BKCN01000001">
    <property type="protein sequence ID" value="GER02524.1"/>
    <property type="molecule type" value="Genomic_DNA"/>
</dbReference>
<dbReference type="InterPro" id="IPR015946">
    <property type="entry name" value="KH_dom-like_a/b"/>
</dbReference>
<dbReference type="GO" id="GO:0005829">
    <property type="term" value="C:cytosol"/>
    <property type="evidence" value="ECO:0007669"/>
    <property type="project" value="TreeGrafter"/>
</dbReference>
<comment type="subcellular location">
    <subcellularLocation>
        <location evidence="2">Cytoplasm</location>
    </subcellularLocation>
</comment>
<accession>A0A5A7N442</accession>
<evidence type="ECO:0000313" key="5">
    <source>
        <dbReference type="Proteomes" id="UP000324996"/>
    </source>
</evidence>
<dbReference type="PANTHER" id="PTHR33515">
    <property type="entry name" value="RIBOSOME-BINDING FACTOR A, CHLOROPLASTIC-RELATED"/>
    <property type="match status" value="1"/>
</dbReference>
<dbReference type="HAMAP" id="MF_00003">
    <property type="entry name" value="RbfA"/>
    <property type="match status" value="1"/>
</dbReference>
<feature type="region of interest" description="Disordered" evidence="3">
    <location>
        <begin position="120"/>
        <end position="144"/>
    </location>
</feature>
<protein>
    <recommendedName>
        <fullName evidence="2">Ribosome-binding factor A</fullName>
    </recommendedName>
</protein>
<dbReference type="Proteomes" id="UP000324996">
    <property type="component" value="Unassembled WGS sequence"/>
</dbReference>
<comment type="similarity">
    <text evidence="2">Belongs to the RbfA family.</text>
</comment>
<keyword evidence="2" id="KW-0963">Cytoplasm</keyword>
<dbReference type="PANTHER" id="PTHR33515:SF1">
    <property type="entry name" value="RIBOSOME-BINDING FACTOR A, CHLOROPLASTIC-RELATED"/>
    <property type="match status" value="1"/>
</dbReference>
<reference evidence="4 5" key="1">
    <citation type="submission" date="2019-09" db="EMBL/GenBank/DDBJ databases">
        <title>NBRP : Genome information of microbial organism related human and environment.</title>
        <authorList>
            <person name="Hattori M."/>
            <person name="Oshima K."/>
            <person name="Inaba H."/>
            <person name="Suda W."/>
            <person name="Sakamoto M."/>
            <person name="Iino T."/>
            <person name="Kitahara M."/>
            <person name="Oshida Y."/>
            <person name="Iida T."/>
            <person name="Kudo T."/>
            <person name="Itoh T."/>
            <person name="Ohkuma M."/>
        </authorList>
    </citation>
    <scope>NUCLEOTIDE SEQUENCE [LARGE SCALE GENOMIC DNA]</scope>
    <source>
        <strain evidence="4 5">Q-1</strain>
    </source>
</reference>
<dbReference type="GO" id="GO:0043024">
    <property type="term" value="F:ribosomal small subunit binding"/>
    <property type="evidence" value="ECO:0007669"/>
    <property type="project" value="TreeGrafter"/>
</dbReference>
<evidence type="ECO:0000256" key="1">
    <source>
        <dbReference type="ARBA" id="ARBA00022517"/>
    </source>
</evidence>